<accession>A0ABR8YT49</accession>
<dbReference type="Proteomes" id="UP000627166">
    <property type="component" value="Unassembled WGS sequence"/>
</dbReference>
<dbReference type="SUPFAM" id="SSF52540">
    <property type="entry name" value="P-loop containing nucleoside triphosphate hydrolases"/>
    <property type="match status" value="1"/>
</dbReference>
<dbReference type="EMBL" id="JACSQB010000074">
    <property type="protein sequence ID" value="MBD8047375.1"/>
    <property type="molecule type" value="Genomic_DNA"/>
</dbReference>
<dbReference type="InterPro" id="IPR027417">
    <property type="entry name" value="P-loop_NTPase"/>
</dbReference>
<protein>
    <submittedName>
        <fullName evidence="1">AAA family ATPase</fullName>
    </submittedName>
</protein>
<keyword evidence="2" id="KW-1185">Reference proteome</keyword>
<dbReference type="RefSeq" id="WP_191740342.1">
    <property type="nucleotide sequence ID" value="NZ_JACSQB010000074.1"/>
</dbReference>
<organism evidence="1 2">
    <name type="scientific">Clostridium faecium</name>
    <dbReference type="NCBI Taxonomy" id="2762223"/>
    <lineage>
        <taxon>Bacteria</taxon>
        <taxon>Bacillati</taxon>
        <taxon>Bacillota</taxon>
        <taxon>Clostridia</taxon>
        <taxon>Eubacteriales</taxon>
        <taxon>Clostridiaceae</taxon>
        <taxon>Clostridium</taxon>
    </lineage>
</organism>
<evidence type="ECO:0000313" key="2">
    <source>
        <dbReference type="Proteomes" id="UP000627166"/>
    </source>
</evidence>
<proteinExistence type="predicted"/>
<comment type="caution">
    <text evidence="1">The sequence shown here is derived from an EMBL/GenBank/DDBJ whole genome shotgun (WGS) entry which is preliminary data.</text>
</comment>
<gene>
    <name evidence="1" type="ORF">H9637_10060</name>
</gene>
<sequence length="183" mass="21407">MKLVLIIGDTAVGKMTVGQELAKITDLRLFHNHMMIELVLEVFGYFNGKAITGMREVIFEEFANSEHYGLIFTYMWAFDQQSDWDYVEYICNIFRKHNADIYYVELVAPQAIRLQRNATENRLKNKASKRDIEMSNQRLINDDRKYRCVSNDGEIPYDNYIKIDNTNLSAEIVAKTIKEQFGL</sequence>
<evidence type="ECO:0000313" key="1">
    <source>
        <dbReference type="EMBL" id="MBD8047375.1"/>
    </source>
</evidence>
<dbReference type="Gene3D" id="3.40.50.300">
    <property type="entry name" value="P-loop containing nucleotide triphosphate hydrolases"/>
    <property type="match status" value="1"/>
</dbReference>
<reference evidence="1 2" key="1">
    <citation type="submission" date="2020-08" db="EMBL/GenBank/DDBJ databases">
        <title>A Genomic Blueprint of the Chicken Gut Microbiome.</title>
        <authorList>
            <person name="Gilroy R."/>
            <person name="Ravi A."/>
            <person name="Getino M."/>
            <person name="Pursley I."/>
            <person name="Horton D.L."/>
            <person name="Alikhan N.-F."/>
            <person name="Baker D."/>
            <person name="Gharbi K."/>
            <person name="Hall N."/>
            <person name="Watson M."/>
            <person name="Adriaenssens E.M."/>
            <person name="Foster-Nyarko E."/>
            <person name="Jarju S."/>
            <person name="Secka A."/>
            <person name="Antonio M."/>
            <person name="Oren A."/>
            <person name="Chaudhuri R."/>
            <person name="La Ragione R.M."/>
            <person name="Hildebrand F."/>
            <person name="Pallen M.J."/>
        </authorList>
    </citation>
    <scope>NUCLEOTIDE SEQUENCE [LARGE SCALE GENOMIC DNA]</scope>
    <source>
        <strain evidence="1 2">N37</strain>
    </source>
</reference>
<name>A0ABR8YT49_9CLOT</name>